<evidence type="ECO:0000313" key="3">
    <source>
        <dbReference type="EMBL" id="RAU23456.1"/>
    </source>
</evidence>
<dbReference type="Pfam" id="PF00583">
    <property type="entry name" value="Acetyltransf_1"/>
    <property type="match status" value="1"/>
</dbReference>
<dbReference type="OrthoDB" id="273614at2"/>
<evidence type="ECO:0000256" key="1">
    <source>
        <dbReference type="ARBA" id="ARBA00022679"/>
    </source>
</evidence>
<organism evidence="3 4">
    <name type="scientific">Paramagnetospirillum kuznetsovii</name>
    <dbReference type="NCBI Taxonomy" id="2053833"/>
    <lineage>
        <taxon>Bacteria</taxon>
        <taxon>Pseudomonadati</taxon>
        <taxon>Pseudomonadota</taxon>
        <taxon>Alphaproteobacteria</taxon>
        <taxon>Rhodospirillales</taxon>
        <taxon>Magnetospirillaceae</taxon>
        <taxon>Paramagnetospirillum</taxon>
    </lineage>
</organism>
<reference evidence="3 4" key="1">
    <citation type="submission" date="2017-11" db="EMBL/GenBank/DDBJ databases">
        <title>Draft genome sequence of magnetotactic bacterium Magnetospirillum kuznetsovii LBB-42.</title>
        <authorList>
            <person name="Grouzdev D.S."/>
            <person name="Rysina M.S."/>
            <person name="Baslerov R.V."/>
            <person name="Koziaeva V."/>
        </authorList>
    </citation>
    <scope>NUCLEOTIDE SEQUENCE [LARGE SCALE GENOMIC DNA]</scope>
    <source>
        <strain evidence="3 4">LBB-42</strain>
    </source>
</reference>
<dbReference type="GO" id="GO:0008080">
    <property type="term" value="F:N-acetyltransferase activity"/>
    <property type="evidence" value="ECO:0007669"/>
    <property type="project" value="InterPro"/>
</dbReference>
<dbReference type="Proteomes" id="UP000251075">
    <property type="component" value="Unassembled WGS sequence"/>
</dbReference>
<protein>
    <submittedName>
        <fullName evidence="3">N-acetyltransferase</fullName>
    </submittedName>
</protein>
<name>A0A364P2E4_9PROT</name>
<evidence type="ECO:0000313" key="4">
    <source>
        <dbReference type="Proteomes" id="UP000251075"/>
    </source>
</evidence>
<dbReference type="PANTHER" id="PTHR13947:SF37">
    <property type="entry name" value="LD18367P"/>
    <property type="match status" value="1"/>
</dbReference>
<keyword evidence="1 3" id="KW-0808">Transferase</keyword>
<dbReference type="PROSITE" id="PS51186">
    <property type="entry name" value="GNAT"/>
    <property type="match status" value="1"/>
</dbReference>
<dbReference type="PANTHER" id="PTHR13947">
    <property type="entry name" value="GNAT FAMILY N-ACETYLTRANSFERASE"/>
    <property type="match status" value="1"/>
</dbReference>
<gene>
    <name evidence="3" type="ORF">CU669_04870</name>
</gene>
<dbReference type="EMBL" id="PGTO01000002">
    <property type="protein sequence ID" value="RAU23456.1"/>
    <property type="molecule type" value="Genomic_DNA"/>
</dbReference>
<dbReference type="InterPro" id="IPR050769">
    <property type="entry name" value="NAT_camello-type"/>
</dbReference>
<keyword evidence="4" id="KW-1185">Reference proteome</keyword>
<proteinExistence type="predicted"/>
<evidence type="ECO:0000259" key="2">
    <source>
        <dbReference type="PROSITE" id="PS51186"/>
    </source>
</evidence>
<sequence>MADDIIIAAGWRAGAIGDIVALHGRYYAQRWAFGPFFEAKVASDLAEFIKQLHQHPSQLWCAMDSMGRVVGAIAIDGRHGRDQGAHLRWFILDSCCRGLGLGSRLLDTALAFCRDADFARVSLWTFEGLVEARRLYESRGFALAEELSGQTWGKTVTEQRFELIVQAKK</sequence>
<dbReference type="AlphaFoldDB" id="A0A364P2E4"/>
<dbReference type="InterPro" id="IPR000182">
    <property type="entry name" value="GNAT_dom"/>
</dbReference>
<dbReference type="Gene3D" id="3.40.630.30">
    <property type="match status" value="1"/>
</dbReference>
<dbReference type="InterPro" id="IPR016181">
    <property type="entry name" value="Acyl_CoA_acyltransferase"/>
</dbReference>
<dbReference type="SUPFAM" id="SSF55729">
    <property type="entry name" value="Acyl-CoA N-acyltransferases (Nat)"/>
    <property type="match status" value="1"/>
</dbReference>
<feature type="domain" description="N-acetyltransferase" evidence="2">
    <location>
        <begin position="22"/>
        <end position="162"/>
    </location>
</feature>
<accession>A0A364P2E4</accession>
<dbReference type="CDD" id="cd04301">
    <property type="entry name" value="NAT_SF"/>
    <property type="match status" value="1"/>
</dbReference>
<dbReference type="RefSeq" id="WP_112142655.1">
    <property type="nucleotide sequence ID" value="NZ_PGTO01000002.1"/>
</dbReference>
<comment type="caution">
    <text evidence="3">The sequence shown here is derived from an EMBL/GenBank/DDBJ whole genome shotgun (WGS) entry which is preliminary data.</text>
</comment>